<dbReference type="EMBL" id="JRKL02004511">
    <property type="protein sequence ID" value="KAF3952419.1"/>
    <property type="molecule type" value="Genomic_DNA"/>
</dbReference>
<keyword evidence="2" id="KW-1185">Reference proteome</keyword>
<dbReference type="OrthoDB" id="77878at2759"/>
<proteinExistence type="predicted"/>
<dbReference type="PANTHER" id="PTHR12265:SF11">
    <property type="entry name" value="ALPHA_BETA-HYDROLASES SUPERFAMILY PROTEIN"/>
    <property type="match status" value="1"/>
</dbReference>
<evidence type="ECO:0000313" key="2">
    <source>
        <dbReference type="Proteomes" id="UP000737018"/>
    </source>
</evidence>
<name>A0A8J4QSA0_9ROSI</name>
<protein>
    <recommendedName>
        <fullName evidence="3">Transmembrane protein 53</fullName>
    </recommendedName>
</protein>
<evidence type="ECO:0008006" key="3">
    <source>
        <dbReference type="Google" id="ProtNLM"/>
    </source>
</evidence>
<gene>
    <name evidence="1" type="ORF">CMV_022018</name>
</gene>
<dbReference type="Pfam" id="PF05705">
    <property type="entry name" value="DUF829"/>
    <property type="match status" value="1"/>
</dbReference>
<dbReference type="Proteomes" id="UP000737018">
    <property type="component" value="Unassembled WGS sequence"/>
</dbReference>
<comment type="caution">
    <text evidence="1">The sequence shown here is derived from an EMBL/GenBank/DDBJ whole genome shotgun (WGS) entry which is preliminary data.</text>
</comment>
<dbReference type="SUPFAM" id="SSF53474">
    <property type="entry name" value="alpha/beta-Hydrolases"/>
    <property type="match status" value="1"/>
</dbReference>
<sequence>MLLFLAPTASVAPVKFFCGNSILNRQVFAKTAPYYATSLISLHRRNDTVTRPRPRPRPRPQCALSLTASSFSANPINPNPNPFSFSSLLFSNPISTTNNYYDQFLARSSNDGVFAWSRAPERSTTNGGVLVGDKEPVVTVVLLGWLGSKTKHLKKYVEWYNSRGFHALTFVVDVGELLWFDLGHRIEQRIAALANELVSWVSDKEEDGRERCLVFHTFSNTGWFVYGFILEILKGREDLMEKVKGCIVDSGAAEPFNPKVWAAGFSTALLKKRNSVMNETRSEVSLSKMQGNEPPMVETVILSVLERLFSVLLKLPDVESRLTKIVSNLSQNQPYCPQLYLYSTADKVIPFQSVELFVEEQRQTGRKGIIVYSLHSPCGDGLLHFWTDDHLQLF</sequence>
<evidence type="ECO:0000313" key="1">
    <source>
        <dbReference type="EMBL" id="KAF3952419.1"/>
    </source>
</evidence>
<reference evidence="1" key="1">
    <citation type="submission" date="2020-03" db="EMBL/GenBank/DDBJ databases">
        <title>Castanea mollissima Vanexum genome sequencing.</title>
        <authorList>
            <person name="Staton M."/>
        </authorList>
    </citation>
    <scope>NUCLEOTIDE SEQUENCE</scope>
    <source>
        <tissue evidence="1">Leaf</tissue>
    </source>
</reference>
<dbReference type="PANTHER" id="PTHR12265">
    <property type="entry name" value="TRANSMEMBRANE PROTEIN 53"/>
    <property type="match status" value="1"/>
</dbReference>
<accession>A0A8J4QSA0</accession>
<dbReference type="InterPro" id="IPR029058">
    <property type="entry name" value="AB_hydrolase_fold"/>
</dbReference>
<organism evidence="1 2">
    <name type="scientific">Castanea mollissima</name>
    <name type="common">Chinese chestnut</name>
    <dbReference type="NCBI Taxonomy" id="60419"/>
    <lineage>
        <taxon>Eukaryota</taxon>
        <taxon>Viridiplantae</taxon>
        <taxon>Streptophyta</taxon>
        <taxon>Embryophyta</taxon>
        <taxon>Tracheophyta</taxon>
        <taxon>Spermatophyta</taxon>
        <taxon>Magnoliopsida</taxon>
        <taxon>eudicotyledons</taxon>
        <taxon>Gunneridae</taxon>
        <taxon>Pentapetalae</taxon>
        <taxon>rosids</taxon>
        <taxon>fabids</taxon>
        <taxon>Fagales</taxon>
        <taxon>Fagaceae</taxon>
        <taxon>Castanea</taxon>
    </lineage>
</organism>
<dbReference type="AlphaFoldDB" id="A0A8J4QSA0"/>
<dbReference type="InterPro" id="IPR008547">
    <property type="entry name" value="DUF829_TMEM53"/>
</dbReference>